<evidence type="ECO:0000313" key="3">
    <source>
        <dbReference type="Proteomes" id="UP000008363"/>
    </source>
</evidence>
<feature type="domain" description="NAD-dependent epimerase/dehydratase" evidence="1">
    <location>
        <begin position="12"/>
        <end position="140"/>
    </location>
</feature>
<dbReference type="InterPro" id="IPR036291">
    <property type="entry name" value="NAD(P)-bd_dom_sf"/>
</dbReference>
<keyword evidence="3" id="KW-1185">Reference proteome</keyword>
<sequence length="319" mass="34081">MSAPAGRLIPAFVDMLDSQGVVQVLADHEPEAIVHLAAVVPPASYRNPQGASEINVEGTRLLLAAARRVPTPPFMVLASSAAVYGSRNPHRHPELVTAETPVNPIDRYGQDKVVAEAAVAGSGLPYCILRLGGIISPDVAAEVNRGYLLLMRATPGDNPLHTVDSRDAGLALANACDRRDLVAGKVLMIGGDSSHVHTHRDVVDDLIATVGLGHLGGSVCLPGDPNDEHGWAFTGWFDTAESQALLDFQQHDWASTVHWVAQSQARRRLVLRPAGPVLRPLIRVALALQRRSEHRGPYADPWRLISATYGAAALAQPLS</sequence>
<dbReference type="PANTHER" id="PTHR43245">
    <property type="entry name" value="BIFUNCTIONAL POLYMYXIN RESISTANCE PROTEIN ARNA"/>
    <property type="match status" value="1"/>
</dbReference>
<name>K6VVF7_9ACTN</name>
<dbReference type="SUPFAM" id="SSF51735">
    <property type="entry name" value="NAD(P)-binding Rossmann-fold domains"/>
    <property type="match status" value="1"/>
</dbReference>
<evidence type="ECO:0000313" key="2">
    <source>
        <dbReference type="EMBL" id="GAB90855.1"/>
    </source>
</evidence>
<organism evidence="2 3">
    <name type="scientific">Gordonia rhizosphera NBRC 16068</name>
    <dbReference type="NCBI Taxonomy" id="1108045"/>
    <lineage>
        <taxon>Bacteria</taxon>
        <taxon>Bacillati</taxon>
        <taxon>Actinomycetota</taxon>
        <taxon>Actinomycetes</taxon>
        <taxon>Mycobacteriales</taxon>
        <taxon>Gordoniaceae</taxon>
        <taxon>Gordonia</taxon>
    </lineage>
</organism>
<dbReference type="eggNOG" id="COG0451">
    <property type="taxonomic scope" value="Bacteria"/>
</dbReference>
<proteinExistence type="predicted"/>
<dbReference type="STRING" id="1108045.GORHZ_118_00720"/>
<comment type="caution">
    <text evidence="2">The sequence shown here is derived from an EMBL/GenBank/DDBJ whole genome shotgun (WGS) entry which is preliminary data.</text>
</comment>
<dbReference type="Proteomes" id="UP000008363">
    <property type="component" value="Unassembled WGS sequence"/>
</dbReference>
<dbReference type="InterPro" id="IPR001509">
    <property type="entry name" value="Epimerase_deHydtase"/>
</dbReference>
<dbReference type="Pfam" id="PF01370">
    <property type="entry name" value="Epimerase"/>
    <property type="match status" value="1"/>
</dbReference>
<accession>K6VVF7</accession>
<dbReference type="CDD" id="cd08946">
    <property type="entry name" value="SDR_e"/>
    <property type="match status" value="1"/>
</dbReference>
<reference evidence="2 3" key="1">
    <citation type="submission" date="2012-08" db="EMBL/GenBank/DDBJ databases">
        <title>Whole genome shotgun sequence of Gordonia rhizosphera NBRC 16068.</title>
        <authorList>
            <person name="Takarada H."/>
            <person name="Isaki S."/>
            <person name="Hosoyama A."/>
            <person name="Tsuchikane K."/>
            <person name="Katsumata H."/>
            <person name="Baba S."/>
            <person name="Ohji S."/>
            <person name="Yamazaki S."/>
            <person name="Fujita N."/>
        </authorList>
    </citation>
    <scope>NUCLEOTIDE SEQUENCE [LARGE SCALE GENOMIC DNA]</scope>
    <source>
        <strain evidence="2 3">NBRC 16068</strain>
    </source>
</reference>
<gene>
    <name evidence="2" type="ORF">GORHZ_118_00720</name>
</gene>
<evidence type="ECO:0000259" key="1">
    <source>
        <dbReference type="Pfam" id="PF01370"/>
    </source>
</evidence>
<protein>
    <recommendedName>
        <fullName evidence="1">NAD-dependent epimerase/dehydratase domain-containing protein</fullName>
    </recommendedName>
</protein>
<dbReference type="InterPro" id="IPR050177">
    <property type="entry name" value="Lipid_A_modif_metabolic_enz"/>
</dbReference>
<dbReference type="Gene3D" id="3.40.50.720">
    <property type="entry name" value="NAD(P)-binding Rossmann-like Domain"/>
    <property type="match status" value="1"/>
</dbReference>
<dbReference type="EMBL" id="BAHC01000118">
    <property type="protein sequence ID" value="GAB90855.1"/>
    <property type="molecule type" value="Genomic_DNA"/>
</dbReference>
<dbReference type="AlphaFoldDB" id="K6VVF7"/>